<dbReference type="EMBL" id="QKXH01000005">
    <property type="protein sequence ID" value="PZX93699.1"/>
    <property type="molecule type" value="Genomic_DNA"/>
</dbReference>
<dbReference type="AlphaFoldDB" id="A0A2W7U8P8"/>
<protein>
    <submittedName>
        <fullName evidence="1">Uncharacterized protein</fullName>
    </submittedName>
</protein>
<sequence length="67" mass="7488">MKNLVNKYNADLVAKSDMSIEMAKKHGSIPYLATVSHSLSHTQYWLKVDEVLKSAFSSGKNTGYKPK</sequence>
<reference evidence="1 2" key="1">
    <citation type="submission" date="2018-06" db="EMBL/GenBank/DDBJ databases">
        <title>Flavobacterium sp IMCC34762, genome.</title>
        <authorList>
            <person name="Joung Y."/>
            <person name="Cho J."/>
            <person name="Song J."/>
        </authorList>
    </citation>
    <scope>NUCLEOTIDE SEQUENCE [LARGE SCALE GENOMIC DNA]</scope>
    <source>
        <strain evidence="1 2">IMCC34762</strain>
    </source>
</reference>
<name>A0A2W7U8P8_9FLAO</name>
<gene>
    <name evidence="1" type="ORF">DOS84_09855</name>
</gene>
<proteinExistence type="predicted"/>
<organism evidence="1 2">
    <name type="scientific">Flavobacterium aquariorum</name>
    <dbReference type="NCBI Taxonomy" id="2217670"/>
    <lineage>
        <taxon>Bacteria</taxon>
        <taxon>Pseudomonadati</taxon>
        <taxon>Bacteroidota</taxon>
        <taxon>Flavobacteriia</taxon>
        <taxon>Flavobacteriales</taxon>
        <taxon>Flavobacteriaceae</taxon>
        <taxon>Flavobacterium</taxon>
    </lineage>
</organism>
<keyword evidence="2" id="KW-1185">Reference proteome</keyword>
<accession>A0A2W7U8P8</accession>
<evidence type="ECO:0000313" key="2">
    <source>
        <dbReference type="Proteomes" id="UP000249177"/>
    </source>
</evidence>
<dbReference type="RefSeq" id="WP_111409945.1">
    <property type="nucleotide sequence ID" value="NZ_QKXH01000005.1"/>
</dbReference>
<evidence type="ECO:0000313" key="1">
    <source>
        <dbReference type="EMBL" id="PZX93699.1"/>
    </source>
</evidence>
<dbReference type="OrthoDB" id="231913at2"/>
<dbReference type="Proteomes" id="UP000249177">
    <property type="component" value="Unassembled WGS sequence"/>
</dbReference>
<comment type="caution">
    <text evidence="1">The sequence shown here is derived from an EMBL/GenBank/DDBJ whole genome shotgun (WGS) entry which is preliminary data.</text>
</comment>